<dbReference type="Proteomes" id="UP000000602">
    <property type="component" value="Chromosome"/>
</dbReference>
<accession>Q6AMY8</accession>
<dbReference type="OrthoDB" id="5522876at2"/>
<dbReference type="RefSeq" id="WP_011188798.1">
    <property type="nucleotide sequence ID" value="NC_006138.1"/>
</dbReference>
<name>Q6AMY8_DESPS</name>
<proteinExistence type="predicted"/>
<evidence type="ECO:0000313" key="2">
    <source>
        <dbReference type="Proteomes" id="UP000000602"/>
    </source>
</evidence>
<sequence length="125" mass="13990">MQNPNTTVGMLRINLSSIDPETEVTFGSAKFLKRPLIFQEIKRYGPKIALVVLDELDKSSGTNASEQACRITVGHFLDLLNPYEDDDEVSFSADSEGSPHFFKAAKQIVAIDLDQPIRGNWRESF</sequence>
<dbReference type="AlphaFoldDB" id="Q6AMY8"/>
<evidence type="ECO:0000313" key="1">
    <source>
        <dbReference type="EMBL" id="CAG36286.1"/>
    </source>
</evidence>
<protein>
    <submittedName>
        <fullName evidence="1">Uncharacterized protein</fullName>
    </submittedName>
</protein>
<gene>
    <name evidence="1" type="ordered locus">DP1557</name>
</gene>
<dbReference type="KEGG" id="dps:DP1557"/>
<dbReference type="HOGENOM" id="CLU_1989054_0_0_7"/>
<reference evidence="2" key="1">
    <citation type="journal article" date="2004" name="Environ. Microbiol.">
        <title>The genome of Desulfotalea psychrophila, a sulfate-reducing bacterium from permanently cold Arctic sediments.</title>
        <authorList>
            <person name="Rabus R."/>
            <person name="Ruepp A."/>
            <person name="Frickey T."/>
            <person name="Rattei T."/>
            <person name="Fartmann B."/>
            <person name="Stark M."/>
            <person name="Bauer M."/>
            <person name="Zibat A."/>
            <person name="Lombardot T."/>
            <person name="Becker I."/>
            <person name="Amann J."/>
            <person name="Gellner K."/>
            <person name="Teeling H."/>
            <person name="Leuschner W.D."/>
            <person name="Gloeckner F.-O."/>
            <person name="Lupas A.N."/>
            <person name="Amann R."/>
            <person name="Klenk H.-P."/>
        </authorList>
    </citation>
    <scope>NUCLEOTIDE SEQUENCE [LARGE SCALE GENOMIC DNA]</scope>
    <source>
        <strain evidence="2">DSM 12343 / LSv54</strain>
    </source>
</reference>
<keyword evidence="2" id="KW-1185">Reference proteome</keyword>
<organism evidence="1 2">
    <name type="scientific">Desulfotalea psychrophila (strain LSv54 / DSM 12343)</name>
    <dbReference type="NCBI Taxonomy" id="177439"/>
    <lineage>
        <taxon>Bacteria</taxon>
        <taxon>Pseudomonadati</taxon>
        <taxon>Thermodesulfobacteriota</taxon>
        <taxon>Desulfobulbia</taxon>
        <taxon>Desulfobulbales</taxon>
        <taxon>Desulfocapsaceae</taxon>
        <taxon>Desulfotalea</taxon>
    </lineage>
</organism>
<dbReference type="EMBL" id="CR522870">
    <property type="protein sequence ID" value="CAG36286.1"/>
    <property type="molecule type" value="Genomic_DNA"/>
</dbReference>